<keyword evidence="4" id="KW-1185">Reference proteome</keyword>
<evidence type="ECO:0000313" key="1">
    <source>
        <dbReference type="EMBL" id="GGH07327.1"/>
    </source>
</evidence>
<dbReference type="Proteomes" id="UP000642938">
    <property type="component" value="Unassembled WGS sequence"/>
</dbReference>
<reference evidence="4" key="2">
    <citation type="journal article" date="2019" name="Int. J. Syst. Evol. Microbiol.">
        <title>The Global Catalogue of Microorganisms (GCM) 10K type strain sequencing project: providing services to taxonomists for standard genome sequencing and annotation.</title>
        <authorList>
            <consortium name="The Broad Institute Genomics Platform"/>
            <consortium name="The Broad Institute Genome Sequencing Center for Infectious Disease"/>
            <person name="Wu L."/>
            <person name="Ma J."/>
        </authorList>
    </citation>
    <scope>NUCLEOTIDE SEQUENCE [LARGE SCALE GENOMIC DNA]</scope>
    <source>
        <strain evidence="4">CGMCC 1.15287</strain>
    </source>
</reference>
<protein>
    <submittedName>
        <fullName evidence="2">Uncharacterized protein</fullName>
    </submittedName>
</protein>
<reference evidence="1" key="1">
    <citation type="journal article" date="2014" name="Int. J. Syst. Evol. Microbiol.">
        <title>Complete genome of a new Firmicutes species belonging to the dominant human colonic microbiota ('Ruminococcus bicirculans') reveals two chromosomes and a selective capacity to utilize plant glucans.</title>
        <authorList>
            <consortium name="NISC Comparative Sequencing Program"/>
            <person name="Wegmann U."/>
            <person name="Louis P."/>
            <person name="Goesmann A."/>
            <person name="Henrissat B."/>
            <person name="Duncan S.H."/>
            <person name="Flint H.J."/>
        </authorList>
    </citation>
    <scope>NUCLEOTIDE SEQUENCE</scope>
    <source>
        <strain evidence="1">CGMCC 1.15287</strain>
    </source>
</reference>
<organism evidence="2 3">
    <name type="scientific">Pedobacter zeae</name>
    <dbReference type="NCBI Taxonomy" id="1737356"/>
    <lineage>
        <taxon>Bacteria</taxon>
        <taxon>Pseudomonadati</taxon>
        <taxon>Bacteroidota</taxon>
        <taxon>Sphingobacteriia</taxon>
        <taxon>Sphingobacteriales</taxon>
        <taxon>Sphingobacteriaceae</taxon>
        <taxon>Pedobacter</taxon>
    </lineage>
</organism>
<reference evidence="2 3" key="3">
    <citation type="submission" date="2020-08" db="EMBL/GenBank/DDBJ databases">
        <title>Genomic Encyclopedia of Type Strains, Phase IV (KMG-IV): sequencing the most valuable type-strain genomes for metagenomic binning, comparative biology and taxonomic classification.</title>
        <authorList>
            <person name="Goeker M."/>
        </authorList>
    </citation>
    <scope>NUCLEOTIDE SEQUENCE [LARGE SCALE GENOMIC DNA]</scope>
    <source>
        <strain evidence="2 3">DSM 100774</strain>
    </source>
</reference>
<dbReference type="EMBL" id="JACIEF010000001">
    <property type="protein sequence ID" value="MBB4107344.1"/>
    <property type="molecule type" value="Genomic_DNA"/>
</dbReference>
<evidence type="ECO:0000313" key="4">
    <source>
        <dbReference type="Proteomes" id="UP000642938"/>
    </source>
</evidence>
<sequence length="65" mass="7676">MMRKLRKKKAKRDKLFFLPTLRCVEIDGEFCVFERKDGGWSETGITYTTCKECKEKTGTNRCYSL</sequence>
<reference evidence="1" key="4">
    <citation type="submission" date="2024-05" db="EMBL/GenBank/DDBJ databases">
        <authorList>
            <person name="Sun Q."/>
            <person name="Zhou Y."/>
        </authorList>
    </citation>
    <scope>NUCLEOTIDE SEQUENCE</scope>
    <source>
        <strain evidence="1">CGMCC 1.15287</strain>
    </source>
</reference>
<dbReference type="Proteomes" id="UP000532273">
    <property type="component" value="Unassembled WGS sequence"/>
</dbReference>
<dbReference type="EMBL" id="BMHZ01000002">
    <property type="protein sequence ID" value="GGH07327.1"/>
    <property type="molecule type" value="Genomic_DNA"/>
</dbReference>
<evidence type="ECO:0000313" key="3">
    <source>
        <dbReference type="Proteomes" id="UP000532273"/>
    </source>
</evidence>
<evidence type="ECO:0000313" key="2">
    <source>
        <dbReference type="EMBL" id="MBB4107344.1"/>
    </source>
</evidence>
<comment type="caution">
    <text evidence="2">The sequence shown here is derived from an EMBL/GenBank/DDBJ whole genome shotgun (WGS) entry which is preliminary data.</text>
</comment>
<dbReference type="RefSeq" id="WP_183761015.1">
    <property type="nucleotide sequence ID" value="NZ_BMHZ01000002.1"/>
</dbReference>
<accession>A0A7W6P4A6</accession>
<gene>
    <name evidence="1" type="ORF">GCM10007422_24380</name>
    <name evidence="2" type="ORF">GGQ60_001304</name>
</gene>
<proteinExistence type="predicted"/>
<dbReference type="AlphaFoldDB" id="A0A7W6P4A6"/>
<name>A0A7W6P4A6_9SPHI</name>